<dbReference type="Gene3D" id="1.20.120.550">
    <property type="entry name" value="Membrane associated eicosanoid/glutathione metabolism-like domain"/>
    <property type="match status" value="1"/>
</dbReference>
<dbReference type="InterPro" id="IPR023352">
    <property type="entry name" value="MAPEG-like_dom_sf"/>
</dbReference>
<evidence type="ECO:0000256" key="4">
    <source>
        <dbReference type="ARBA" id="ARBA00023136"/>
    </source>
</evidence>
<comment type="caution">
    <text evidence="5">The sequence shown here is derived from an EMBL/GenBank/DDBJ whole genome shotgun (WGS) entry which is preliminary data.</text>
</comment>
<dbReference type="AlphaFoldDB" id="A0AAN8EIW1"/>
<dbReference type="PANTHER" id="PTHR35371">
    <property type="entry name" value="INNER MEMBRANE PROTEIN"/>
    <property type="match status" value="1"/>
</dbReference>
<dbReference type="GO" id="GO:0016020">
    <property type="term" value="C:membrane"/>
    <property type="evidence" value="ECO:0007669"/>
    <property type="project" value="UniProtKB-SubCell"/>
</dbReference>
<protein>
    <submittedName>
        <fullName evidence="5">Uncharacterized protein</fullName>
    </submittedName>
</protein>
<evidence type="ECO:0000256" key="2">
    <source>
        <dbReference type="ARBA" id="ARBA00022692"/>
    </source>
</evidence>
<evidence type="ECO:0000313" key="5">
    <source>
        <dbReference type="EMBL" id="KAK5956523.1"/>
    </source>
</evidence>
<evidence type="ECO:0000256" key="1">
    <source>
        <dbReference type="ARBA" id="ARBA00004370"/>
    </source>
</evidence>
<accession>A0AAN8EIW1</accession>
<keyword evidence="6" id="KW-1185">Reference proteome</keyword>
<comment type="subcellular location">
    <subcellularLocation>
        <location evidence="1">Membrane</location>
    </subcellularLocation>
</comment>
<dbReference type="InterPro" id="IPR001129">
    <property type="entry name" value="Membr-assoc_MAPEG"/>
</dbReference>
<proteinExistence type="predicted"/>
<name>A0AAN8EIW1_9EURO</name>
<keyword evidence="3" id="KW-1133">Transmembrane helix</keyword>
<keyword evidence="2" id="KW-0812">Transmembrane</keyword>
<reference evidence="5 6" key="1">
    <citation type="submission" date="2022-12" db="EMBL/GenBank/DDBJ databases">
        <title>Genomic features and morphological characterization of a novel Knufia sp. strain isolated from spacecraft assembly facility.</title>
        <authorList>
            <person name="Teixeira M."/>
            <person name="Chander A.M."/>
            <person name="Stajich J.E."/>
            <person name="Venkateswaran K."/>
        </authorList>
    </citation>
    <scope>NUCLEOTIDE SEQUENCE [LARGE SCALE GENOMIC DNA]</scope>
    <source>
        <strain evidence="5 6">FJI-L2-BK-P2</strain>
    </source>
</reference>
<dbReference type="EMBL" id="JAKLMC020000004">
    <property type="protein sequence ID" value="KAK5956523.1"/>
    <property type="molecule type" value="Genomic_DNA"/>
</dbReference>
<dbReference type="SUPFAM" id="SSF161084">
    <property type="entry name" value="MAPEG domain-like"/>
    <property type="match status" value="1"/>
</dbReference>
<keyword evidence="4" id="KW-0472">Membrane</keyword>
<organism evidence="5 6">
    <name type="scientific">Knufia fluminis</name>
    <dbReference type="NCBI Taxonomy" id="191047"/>
    <lineage>
        <taxon>Eukaryota</taxon>
        <taxon>Fungi</taxon>
        <taxon>Dikarya</taxon>
        <taxon>Ascomycota</taxon>
        <taxon>Pezizomycotina</taxon>
        <taxon>Eurotiomycetes</taxon>
        <taxon>Chaetothyriomycetidae</taxon>
        <taxon>Chaetothyriales</taxon>
        <taxon>Trichomeriaceae</taxon>
        <taxon>Knufia</taxon>
    </lineage>
</organism>
<dbReference type="PANTHER" id="PTHR35371:SF2">
    <property type="entry name" value="MAPEG FAMILY PROTEIN"/>
    <property type="match status" value="1"/>
</dbReference>
<evidence type="ECO:0000313" key="6">
    <source>
        <dbReference type="Proteomes" id="UP001316803"/>
    </source>
</evidence>
<sequence>MSSLISRIGLQTALATTNLAPYHTMFHFLFAYVFLSSRGLKNYLKIDHNVSPRDDVANYGERAVAEGKITQRQLNLAKRNEGAHANSMEHFPVFATSVVFATVAGVSNAHINGACAVYTAARIVYAVSYLVIERVEHSYIRSLAWWASNVACLNLLWTAGGALNRTI</sequence>
<dbReference type="Proteomes" id="UP001316803">
    <property type="component" value="Unassembled WGS sequence"/>
</dbReference>
<evidence type="ECO:0000256" key="3">
    <source>
        <dbReference type="ARBA" id="ARBA00022989"/>
    </source>
</evidence>
<dbReference type="Pfam" id="PF01124">
    <property type="entry name" value="MAPEG"/>
    <property type="match status" value="1"/>
</dbReference>
<gene>
    <name evidence="5" type="ORF">OHC33_002008</name>
</gene>